<dbReference type="PANTHER" id="PTHR12112:SF39">
    <property type="entry name" value="EG:152A3.5 PROTEIN (FBGN0003116_PN PROTEIN)"/>
    <property type="match status" value="1"/>
</dbReference>
<dbReference type="PANTHER" id="PTHR12112">
    <property type="entry name" value="BNIP - RELATED"/>
    <property type="match status" value="1"/>
</dbReference>
<gene>
    <name evidence="2" type="ORF">PCOL08062_LOCUS7018</name>
</gene>
<dbReference type="InterPro" id="IPR038763">
    <property type="entry name" value="DHH_sf"/>
</dbReference>
<dbReference type="AlphaFoldDB" id="A0A7R9TPU3"/>
<protein>
    <recommendedName>
        <fullName evidence="1">DHHA2 domain-containing protein</fullName>
    </recommendedName>
</protein>
<reference evidence="2" key="1">
    <citation type="submission" date="2021-01" db="EMBL/GenBank/DDBJ databases">
        <authorList>
            <person name="Corre E."/>
            <person name="Pelletier E."/>
            <person name="Niang G."/>
            <person name="Scheremetjew M."/>
            <person name="Finn R."/>
            <person name="Kale V."/>
            <person name="Holt S."/>
            <person name="Cochrane G."/>
            <person name="Meng A."/>
            <person name="Brown T."/>
            <person name="Cohen L."/>
        </authorList>
    </citation>
    <scope>NUCLEOTIDE SEQUENCE</scope>
    <source>
        <strain evidence="2">CCMP1413</strain>
    </source>
</reference>
<proteinExistence type="predicted"/>
<evidence type="ECO:0000259" key="1">
    <source>
        <dbReference type="SMART" id="SM01131"/>
    </source>
</evidence>
<sequence>MASYALPAGALVAAARRDAPALNARLAAAQERLLGAGGDSSGEGGGALQLALCNEACDLDGIACALTYALEVGGDNECAPVLNIGRADLPLRGEAAWLLESIGVDVATLTFADDVDVVALATDARAESSVSVALLDHNSPAAHQEGLAAAVYAVVDHHDDAGRFTAASPRVVAPVGSCATLVAELLLAAADSGGVDHLAGLNGALRLLLLSAVLVDTANLDASVGRATERDAQAATLLCAPFFGEGADGSEDVGEKEEEAAFCAALFGALTEAKYDQSALGVAELLRKDYKQWDAPGGVRVGIAGFGVSLQDAAQKGGLGDAMKAFAVERELDILLVMAAFYEGAAGTSTFRRQLALGWARDGGTADARAVGLLEALEASPELDLADVSEGAGWPPGCRVYDQRNLKATRKKVAPAMLKHFDDLLAAA</sequence>
<accession>A0A7R9TPU3</accession>
<feature type="domain" description="DHHA2" evidence="1">
    <location>
        <begin position="267"/>
        <end position="421"/>
    </location>
</feature>
<organism evidence="2">
    <name type="scientific">Prasinoderma coloniale</name>
    <dbReference type="NCBI Taxonomy" id="156133"/>
    <lineage>
        <taxon>Eukaryota</taxon>
        <taxon>Viridiplantae</taxon>
        <taxon>Prasinodermophyta</taxon>
        <taxon>Prasinodermophyceae</taxon>
        <taxon>Prasinodermales</taxon>
        <taxon>Prasinodermaceae</taxon>
        <taxon>Prasinoderma</taxon>
    </lineage>
</organism>
<dbReference type="GO" id="GO:0004309">
    <property type="term" value="F:exopolyphosphatase activity"/>
    <property type="evidence" value="ECO:0007669"/>
    <property type="project" value="TreeGrafter"/>
</dbReference>
<name>A0A7R9TPU3_9VIRI</name>
<dbReference type="InterPro" id="IPR004097">
    <property type="entry name" value="DHHA2"/>
</dbReference>
<dbReference type="EMBL" id="HBDZ01009171">
    <property type="protein sequence ID" value="CAD8241259.1"/>
    <property type="molecule type" value="Transcribed_RNA"/>
</dbReference>
<dbReference type="SMART" id="SM01131">
    <property type="entry name" value="DHHA2"/>
    <property type="match status" value="1"/>
</dbReference>
<dbReference type="InterPro" id="IPR038222">
    <property type="entry name" value="DHHA2_dom_sf"/>
</dbReference>
<dbReference type="SUPFAM" id="SSF64182">
    <property type="entry name" value="DHH phosphoesterases"/>
    <property type="match status" value="1"/>
</dbReference>
<evidence type="ECO:0000313" key="2">
    <source>
        <dbReference type="EMBL" id="CAD8241259.1"/>
    </source>
</evidence>
<dbReference type="Pfam" id="PF02833">
    <property type="entry name" value="DHHA2"/>
    <property type="match status" value="1"/>
</dbReference>
<dbReference type="Gene3D" id="3.90.1640.10">
    <property type="entry name" value="inorganic pyrophosphatase (n-terminal core)"/>
    <property type="match status" value="1"/>
</dbReference>
<dbReference type="GO" id="GO:0005737">
    <property type="term" value="C:cytoplasm"/>
    <property type="evidence" value="ECO:0007669"/>
    <property type="project" value="InterPro"/>
</dbReference>
<dbReference type="Gene3D" id="3.10.310.20">
    <property type="entry name" value="DHHA2 domain"/>
    <property type="match status" value="1"/>
</dbReference>